<dbReference type="EMBL" id="KN832013">
    <property type="protein sequence ID" value="KIN98650.1"/>
    <property type="molecule type" value="Genomic_DNA"/>
</dbReference>
<evidence type="ECO:0000313" key="1">
    <source>
        <dbReference type="EMBL" id="KIN98650.1"/>
    </source>
</evidence>
<keyword evidence="2" id="KW-1185">Reference proteome</keyword>
<name>A0A0C3NT34_PISTI</name>
<gene>
    <name evidence="1" type="ORF">M404DRAFT_157150</name>
</gene>
<sequence>MQPQPSGSHTIAVVSISNTIQHLGDQLATTFMDLLIVVQTATQMLYKDSEIPPHHHAFMMHQFSGISNPATVFIALPDEQSCCTYVADMYNSFFQGTSNAPPTV</sequence>
<protein>
    <submittedName>
        <fullName evidence="1">Uncharacterized protein</fullName>
    </submittedName>
</protein>
<accession>A0A0C3NT34</accession>
<dbReference type="Proteomes" id="UP000054217">
    <property type="component" value="Unassembled WGS sequence"/>
</dbReference>
<dbReference type="OrthoDB" id="2689440at2759"/>
<dbReference type="InParanoid" id="A0A0C3NT34"/>
<reference evidence="2" key="2">
    <citation type="submission" date="2015-01" db="EMBL/GenBank/DDBJ databases">
        <title>Evolutionary Origins and Diversification of the Mycorrhizal Mutualists.</title>
        <authorList>
            <consortium name="DOE Joint Genome Institute"/>
            <consortium name="Mycorrhizal Genomics Consortium"/>
            <person name="Kohler A."/>
            <person name="Kuo A."/>
            <person name="Nagy L.G."/>
            <person name="Floudas D."/>
            <person name="Copeland A."/>
            <person name="Barry K.W."/>
            <person name="Cichocki N."/>
            <person name="Veneault-Fourrey C."/>
            <person name="LaButti K."/>
            <person name="Lindquist E.A."/>
            <person name="Lipzen A."/>
            <person name="Lundell T."/>
            <person name="Morin E."/>
            <person name="Murat C."/>
            <person name="Riley R."/>
            <person name="Ohm R."/>
            <person name="Sun H."/>
            <person name="Tunlid A."/>
            <person name="Henrissat B."/>
            <person name="Grigoriev I.V."/>
            <person name="Hibbett D.S."/>
            <person name="Martin F."/>
        </authorList>
    </citation>
    <scope>NUCLEOTIDE SEQUENCE [LARGE SCALE GENOMIC DNA]</scope>
    <source>
        <strain evidence="2">Marx 270</strain>
    </source>
</reference>
<proteinExistence type="predicted"/>
<organism evidence="1 2">
    <name type="scientific">Pisolithus tinctorius Marx 270</name>
    <dbReference type="NCBI Taxonomy" id="870435"/>
    <lineage>
        <taxon>Eukaryota</taxon>
        <taxon>Fungi</taxon>
        <taxon>Dikarya</taxon>
        <taxon>Basidiomycota</taxon>
        <taxon>Agaricomycotina</taxon>
        <taxon>Agaricomycetes</taxon>
        <taxon>Agaricomycetidae</taxon>
        <taxon>Boletales</taxon>
        <taxon>Sclerodermatineae</taxon>
        <taxon>Pisolithaceae</taxon>
        <taxon>Pisolithus</taxon>
    </lineage>
</organism>
<evidence type="ECO:0000313" key="2">
    <source>
        <dbReference type="Proteomes" id="UP000054217"/>
    </source>
</evidence>
<dbReference type="AlphaFoldDB" id="A0A0C3NT34"/>
<reference evidence="1 2" key="1">
    <citation type="submission" date="2014-04" db="EMBL/GenBank/DDBJ databases">
        <authorList>
            <consortium name="DOE Joint Genome Institute"/>
            <person name="Kuo A."/>
            <person name="Kohler A."/>
            <person name="Costa M.D."/>
            <person name="Nagy L.G."/>
            <person name="Floudas D."/>
            <person name="Copeland A."/>
            <person name="Barry K.W."/>
            <person name="Cichocki N."/>
            <person name="Veneault-Fourrey C."/>
            <person name="LaButti K."/>
            <person name="Lindquist E.A."/>
            <person name="Lipzen A."/>
            <person name="Lundell T."/>
            <person name="Morin E."/>
            <person name="Murat C."/>
            <person name="Sun H."/>
            <person name="Tunlid A."/>
            <person name="Henrissat B."/>
            <person name="Grigoriev I.V."/>
            <person name="Hibbett D.S."/>
            <person name="Martin F."/>
            <person name="Nordberg H.P."/>
            <person name="Cantor M.N."/>
            <person name="Hua S.X."/>
        </authorList>
    </citation>
    <scope>NUCLEOTIDE SEQUENCE [LARGE SCALE GENOMIC DNA]</scope>
    <source>
        <strain evidence="1 2">Marx 270</strain>
    </source>
</reference>
<dbReference type="HOGENOM" id="CLU_164922_0_0_1"/>